<dbReference type="EMBL" id="JANRMS010001653">
    <property type="protein sequence ID" value="KAJ3526871.1"/>
    <property type="molecule type" value="Genomic_DNA"/>
</dbReference>
<gene>
    <name evidence="1" type="ORF">NM208_g10978</name>
</gene>
<reference evidence="1" key="1">
    <citation type="submission" date="2022-08" db="EMBL/GenBank/DDBJ databases">
        <title>Genome Sequence of Fusarium decemcellulare.</title>
        <authorList>
            <person name="Buettner E."/>
        </authorList>
    </citation>
    <scope>NUCLEOTIDE SEQUENCE</scope>
    <source>
        <strain evidence="1">Babe19</strain>
    </source>
</reference>
<evidence type="ECO:0000313" key="2">
    <source>
        <dbReference type="Proteomes" id="UP001148629"/>
    </source>
</evidence>
<keyword evidence="2" id="KW-1185">Reference proteome</keyword>
<protein>
    <submittedName>
        <fullName evidence="1">Uncharacterized protein</fullName>
    </submittedName>
</protein>
<name>A0ACC1RVY9_9HYPO</name>
<organism evidence="1 2">
    <name type="scientific">Fusarium decemcellulare</name>
    <dbReference type="NCBI Taxonomy" id="57161"/>
    <lineage>
        <taxon>Eukaryota</taxon>
        <taxon>Fungi</taxon>
        <taxon>Dikarya</taxon>
        <taxon>Ascomycota</taxon>
        <taxon>Pezizomycotina</taxon>
        <taxon>Sordariomycetes</taxon>
        <taxon>Hypocreomycetidae</taxon>
        <taxon>Hypocreales</taxon>
        <taxon>Nectriaceae</taxon>
        <taxon>Fusarium</taxon>
        <taxon>Fusarium decemcellulare species complex</taxon>
    </lineage>
</organism>
<accession>A0ACC1RVY9</accession>
<sequence>MPSSMFGSLHSSADNNRPWFRSKLNSDESVACQPGLVSESPSCPPHSGWLTSKRLKTASFFTTWHRDLPVSKDTGYANPTGLALRPRSTRSHPRKGLGDAFQHARARWTRERTSEKERTIYPIISITDVEMPPEMTQDEVMLEPFTHVVDPDPPQLDLLPELPHCDLRRSSTLRDCIEKAADDINVEYGATPSFPETKVDNRTLEQSPDKGDGKVTSMPLVFLRREQVAAGGSSTKPDDIASVQIRGPACSSLWNKLILNGLLPFRYSAKQGEVDQDIDGNCTSRSSSATALELSSSIVTNSSSRRHVSASDQKYQPISSIEDQITLGTVGDKSAAGDGMLLVFETRSLDHNGSKSSLNSQV</sequence>
<proteinExistence type="predicted"/>
<dbReference type="Proteomes" id="UP001148629">
    <property type="component" value="Unassembled WGS sequence"/>
</dbReference>
<evidence type="ECO:0000313" key="1">
    <source>
        <dbReference type="EMBL" id="KAJ3526871.1"/>
    </source>
</evidence>
<comment type="caution">
    <text evidence="1">The sequence shown here is derived from an EMBL/GenBank/DDBJ whole genome shotgun (WGS) entry which is preliminary data.</text>
</comment>